<name>A0A5B2VE84_9HYPH</name>
<dbReference type="RefSeq" id="WP_149817739.1">
    <property type="nucleotide sequence ID" value="NZ_VUOA01000021.1"/>
</dbReference>
<comment type="caution">
    <text evidence="1">The sequence shown here is derived from an EMBL/GenBank/DDBJ whole genome shotgun (WGS) entry which is preliminary data.</text>
</comment>
<evidence type="ECO:0000313" key="1">
    <source>
        <dbReference type="EMBL" id="KAA2236958.1"/>
    </source>
</evidence>
<proteinExistence type="predicted"/>
<dbReference type="AlphaFoldDB" id="A0A5B2VE84"/>
<organism evidence="1 2">
    <name type="scientific">Salinarimonas soli</name>
    <dbReference type="NCBI Taxonomy" id="1638099"/>
    <lineage>
        <taxon>Bacteria</taxon>
        <taxon>Pseudomonadati</taxon>
        <taxon>Pseudomonadota</taxon>
        <taxon>Alphaproteobacteria</taxon>
        <taxon>Hyphomicrobiales</taxon>
        <taxon>Salinarimonadaceae</taxon>
        <taxon>Salinarimonas</taxon>
    </lineage>
</organism>
<accession>A0A5B2VE84</accession>
<gene>
    <name evidence="1" type="ORF">F0L46_11845</name>
</gene>
<keyword evidence="2" id="KW-1185">Reference proteome</keyword>
<reference evidence="1 2" key="1">
    <citation type="submission" date="2019-09" db="EMBL/GenBank/DDBJ databases">
        <title>Salinarimonas rosea gen. nov., sp. nov., a new member of the a-2 subgroup of the Proteobacteria.</title>
        <authorList>
            <person name="Liu J."/>
        </authorList>
    </citation>
    <scope>NUCLEOTIDE SEQUENCE [LARGE SCALE GENOMIC DNA]</scope>
    <source>
        <strain evidence="1 2">BN140002</strain>
    </source>
</reference>
<protein>
    <submittedName>
        <fullName evidence="1">Uncharacterized protein</fullName>
    </submittedName>
</protein>
<dbReference type="EMBL" id="VUOA01000021">
    <property type="protein sequence ID" value="KAA2236958.1"/>
    <property type="molecule type" value="Genomic_DNA"/>
</dbReference>
<evidence type="ECO:0000313" key="2">
    <source>
        <dbReference type="Proteomes" id="UP000323142"/>
    </source>
</evidence>
<reference evidence="1 2" key="2">
    <citation type="submission" date="2019-09" db="EMBL/GenBank/DDBJ databases">
        <authorList>
            <person name="Jin C."/>
        </authorList>
    </citation>
    <scope>NUCLEOTIDE SEQUENCE [LARGE SCALE GENOMIC DNA]</scope>
    <source>
        <strain evidence="1 2">BN140002</strain>
    </source>
</reference>
<sequence length="152" mass="17553">MTARKRLVIGLFEEVRRSVEKFETFLKETPLPTIVRERARTDKTFRPLVISPVTTDFYDVVMESTPEIKASCQVALAEFYEQVRITIRVAEAFQSPAFLTLSDDGRAGTVDDLWIAMREAEKLGWQAMYELELAYPREWFSGFKSLRSSRSS</sequence>
<dbReference type="Proteomes" id="UP000323142">
    <property type="component" value="Unassembled WGS sequence"/>
</dbReference>